<feature type="domain" description="Peptidase S11 D-alanyl-D-alanine carboxypeptidase A N-terminal" evidence="11">
    <location>
        <begin position="27"/>
        <end position="255"/>
    </location>
</feature>
<evidence type="ECO:0000256" key="2">
    <source>
        <dbReference type="ARBA" id="ARBA00022729"/>
    </source>
</evidence>
<keyword evidence="4" id="KW-0133">Cell shape</keyword>
<feature type="chain" id="PRO_5037318892" evidence="10">
    <location>
        <begin position="23"/>
        <end position="298"/>
    </location>
</feature>
<dbReference type="GO" id="GO:0009002">
    <property type="term" value="F:serine-type D-Ala-D-Ala carboxypeptidase activity"/>
    <property type="evidence" value="ECO:0007669"/>
    <property type="project" value="InterPro"/>
</dbReference>
<dbReference type="EMBL" id="BMLT01000001">
    <property type="protein sequence ID" value="GGO76974.1"/>
    <property type="molecule type" value="Genomic_DNA"/>
</dbReference>
<evidence type="ECO:0000256" key="10">
    <source>
        <dbReference type="SAM" id="SignalP"/>
    </source>
</evidence>
<reference evidence="12 13" key="1">
    <citation type="journal article" date="2014" name="Int. J. Syst. Evol. Microbiol.">
        <title>Complete genome sequence of Corynebacterium casei LMG S-19264T (=DSM 44701T), isolated from a smear-ripened cheese.</title>
        <authorList>
            <consortium name="US DOE Joint Genome Institute (JGI-PGF)"/>
            <person name="Walter F."/>
            <person name="Albersmeier A."/>
            <person name="Kalinowski J."/>
            <person name="Ruckert C."/>
        </authorList>
    </citation>
    <scope>NUCLEOTIDE SEQUENCE [LARGE SCALE GENOMIC DNA]</scope>
    <source>
        <strain evidence="12 13">CGMCC 1.7286</strain>
    </source>
</reference>
<accession>A0A917Z762</accession>
<dbReference type="Pfam" id="PF00768">
    <property type="entry name" value="Peptidase_S11"/>
    <property type="match status" value="1"/>
</dbReference>
<comment type="similarity">
    <text evidence="1 9">Belongs to the peptidase S11 family.</text>
</comment>
<evidence type="ECO:0000313" key="13">
    <source>
        <dbReference type="Proteomes" id="UP000599578"/>
    </source>
</evidence>
<dbReference type="InterPro" id="IPR012338">
    <property type="entry name" value="Beta-lactam/transpept-like"/>
</dbReference>
<dbReference type="GO" id="GO:0006508">
    <property type="term" value="P:proteolysis"/>
    <property type="evidence" value="ECO:0007669"/>
    <property type="project" value="InterPro"/>
</dbReference>
<evidence type="ECO:0000256" key="7">
    <source>
        <dbReference type="PIRSR" id="PIRSR618044-1"/>
    </source>
</evidence>
<dbReference type="SUPFAM" id="SSF56601">
    <property type="entry name" value="beta-lactamase/transpeptidase-like"/>
    <property type="match status" value="1"/>
</dbReference>
<evidence type="ECO:0000256" key="6">
    <source>
        <dbReference type="ARBA" id="ARBA00023316"/>
    </source>
</evidence>
<evidence type="ECO:0000256" key="1">
    <source>
        <dbReference type="ARBA" id="ARBA00007164"/>
    </source>
</evidence>
<dbReference type="GO" id="GO:0008360">
    <property type="term" value="P:regulation of cell shape"/>
    <property type="evidence" value="ECO:0007669"/>
    <property type="project" value="UniProtKB-KW"/>
</dbReference>
<keyword evidence="2 10" id="KW-0732">Signal</keyword>
<organism evidence="12 13">
    <name type="scientific">Marinobacterium nitratireducens</name>
    <dbReference type="NCBI Taxonomy" id="518897"/>
    <lineage>
        <taxon>Bacteria</taxon>
        <taxon>Pseudomonadati</taxon>
        <taxon>Pseudomonadota</taxon>
        <taxon>Gammaproteobacteria</taxon>
        <taxon>Oceanospirillales</taxon>
        <taxon>Oceanospirillaceae</taxon>
        <taxon>Marinobacterium</taxon>
    </lineage>
</organism>
<feature type="active site" description="Proton acceptor" evidence="7">
    <location>
        <position position="65"/>
    </location>
</feature>
<keyword evidence="6" id="KW-0961">Cell wall biogenesis/degradation</keyword>
<evidence type="ECO:0000313" key="12">
    <source>
        <dbReference type="EMBL" id="GGO76974.1"/>
    </source>
</evidence>
<evidence type="ECO:0000256" key="9">
    <source>
        <dbReference type="RuleBase" id="RU004016"/>
    </source>
</evidence>
<feature type="signal peptide" evidence="10">
    <location>
        <begin position="1"/>
        <end position="22"/>
    </location>
</feature>
<dbReference type="InterPro" id="IPR001967">
    <property type="entry name" value="Peptidase_S11_N"/>
</dbReference>
<dbReference type="Gene3D" id="3.40.710.10">
    <property type="entry name" value="DD-peptidase/beta-lactamase superfamily"/>
    <property type="match status" value="1"/>
</dbReference>
<dbReference type="AlphaFoldDB" id="A0A917Z762"/>
<gene>
    <name evidence="12" type="primary">pbpG</name>
    <name evidence="12" type="ORF">GCM10011348_05450</name>
</gene>
<dbReference type="NCBIfam" id="NF008668">
    <property type="entry name" value="PRK11669.1"/>
    <property type="match status" value="1"/>
</dbReference>
<keyword evidence="5" id="KW-0573">Peptidoglycan synthesis</keyword>
<feature type="active site" description="Acyl-ester intermediate" evidence="7">
    <location>
        <position position="62"/>
    </location>
</feature>
<comment type="caution">
    <text evidence="12">The sequence shown here is derived from an EMBL/GenBank/DDBJ whole genome shotgun (WGS) entry which is preliminary data.</text>
</comment>
<dbReference type="GO" id="GO:0009252">
    <property type="term" value="P:peptidoglycan biosynthetic process"/>
    <property type="evidence" value="ECO:0007669"/>
    <property type="project" value="UniProtKB-KW"/>
</dbReference>
<evidence type="ECO:0000256" key="3">
    <source>
        <dbReference type="ARBA" id="ARBA00022801"/>
    </source>
</evidence>
<dbReference type="PANTHER" id="PTHR21581:SF26">
    <property type="entry name" value="D-ALANYL-D-ALANINE ENDOPEPTIDASE"/>
    <property type="match status" value="1"/>
</dbReference>
<dbReference type="GO" id="GO:0071555">
    <property type="term" value="P:cell wall organization"/>
    <property type="evidence" value="ECO:0007669"/>
    <property type="project" value="UniProtKB-KW"/>
</dbReference>
<dbReference type="InterPro" id="IPR018044">
    <property type="entry name" value="Peptidase_S11"/>
</dbReference>
<evidence type="ECO:0000256" key="5">
    <source>
        <dbReference type="ARBA" id="ARBA00022984"/>
    </source>
</evidence>
<dbReference type="Proteomes" id="UP000599578">
    <property type="component" value="Unassembled WGS sequence"/>
</dbReference>
<keyword evidence="13" id="KW-1185">Reference proteome</keyword>
<dbReference type="PANTHER" id="PTHR21581">
    <property type="entry name" value="D-ALANYL-D-ALANINE CARBOXYPEPTIDASE"/>
    <property type="match status" value="1"/>
</dbReference>
<proteinExistence type="inferred from homology"/>
<dbReference type="PRINTS" id="PR00725">
    <property type="entry name" value="DADACBPTASE1"/>
</dbReference>
<keyword evidence="3" id="KW-0378">Hydrolase</keyword>
<evidence type="ECO:0000256" key="4">
    <source>
        <dbReference type="ARBA" id="ARBA00022960"/>
    </source>
</evidence>
<protein>
    <submittedName>
        <fullName evidence="12">D-alanyl-D-alanine endopeptidase</fullName>
    </submittedName>
</protein>
<feature type="binding site" evidence="8">
    <location>
        <position position="226"/>
    </location>
    <ligand>
        <name>substrate</name>
    </ligand>
</feature>
<feature type="active site" evidence="7">
    <location>
        <position position="119"/>
    </location>
</feature>
<dbReference type="RefSeq" id="WP_188858009.1">
    <property type="nucleotide sequence ID" value="NZ_BMLT01000001.1"/>
</dbReference>
<evidence type="ECO:0000259" key="11">
    <source>
        <dbReference type="Pfam" id="PF00768"/>
    </source>
</evidence>
<name>A0A917Z762_9GAMM</name>
<evidence type="ECO:0000256" key="8">
    <source>
        <dbReference type="PIRSR" id="PIRSR618044-2"/>
    </source>
</evidence>
<sequence length="298" mass="32518">MKRFRKLSATLCLAAASTLASVQIGAAERQPQLASVSTSVIDLESGKSLVSKNDDLVVPIASITKLMTAMVILDAGQPLDEPVRIDQRDRELAHNYYSRIRTGSELPRGDLLRIMLMSSENLAATTLATHYPGGFDAFVKAMNAKAQSLGMTHSRFVGPSGLSPDNVSSASDLARMVKAAVDYRLIREYSTTSVYTANFDRPRYRVGYTNTNALVRAGKWDIRLSKTGYLDEAGRCLVMVASVDGRQVAMIMLDSFGKLSPVGDANRIRKWLETGNVSEIASAAANYERRKTATLMAR</sequence>